<dbReference type="Pfam" id="PF24390">
    <property type="entry name" value="PRTase-CE"/>
    <property type="match status" value="1"/>
</dbReference>
<dbReference type="EMBL" id="FRAB01000015">
    <property type="protein sequence ID" value="SHK17040.1"/>
    <property type="molecule type" value="Genomic_DNA"/>
</dbReference>
<dbReference type="InterPro" id="IPR056920">
    <property type="entry name" value="PRTase-CE"/>
</dbReference>
<evidence type="ECO:0000313" key="2">
    <source>
        <dbReference type="EMBL" id="SHK17040.1"/>
    </source>
</evidence>
<dbReference type="Proteomes" id="UP000184395">
    <property type="component" value="Unassembled WGS sequence"/>
</dbReference>
<evidence type="ECO:0000259" key="1">
    <source>
        <dbReference type="Pfam" id="PF24390"/>
    </source>
</evidence>
<reference evidence="2 3" key="1">
    <citation type="submission" date="2016-11" db="EMBL/GenBank/DDBJ databases">
        <authorList>
            <person name="Jaros S."/>
            <person name="Januszkiewicz K."/>
            <person name="Wedrychowicz H."/>
        </authorList>
    </citation>
    <scope>NUCLEOTIDE SEQUENCE [LARGE SCALE GENOMIC DNA]</scope>
    <source>
        <strain evidence="2 3">LMG 20594</strain>
    </source>
</reference>
<accession>A0A1M6QA76</accession>
<evidence type="ECO:0000313" key="3">
    <source>
        <dbReference type="Proteomes" id="UP000184395"/>
    </source>
</evidence>
<gene>
    <name evidence="2" type="ORF">SAMN05192548_101517</name>
</gene>
<dbReference type="AlphaFoldDB" id="A0A1M6QA76"/>
<name>A0A1M6QA76_9BURK</name>
<sequence>MRRLVIVCRPQDSADIRARVREYAHPGVVDAFVAIKEVDVDVADSRDTALEIMNEGHSTRVPSGATNPQPFVAATKEIGNFLKMGKSAYGIHYEEHAATKLRKLAGNRKECLVWDLLQTCGLTVVPAAAYMLRTYAHTSHVIDASAINSWIGQFRKLKVEKYGLAILRQIRLMEQSVLGTLLADAQIPDGAAICVNRDATTSGKSEAVVSNLVLKRAAGGKVFDSPKDAVDAGHTKIAIFEDGLWTATELIGVLQSMLGMRTAREKTPALTDLSRIGELDFTLVFGVATDYGLACLDLFLRENNLSNIRVIAGQKVSVTGEVDVLAAFSSTGATTAELRRLGPPAEIIRPAVFSATALTSPQEADMKAFCEDVGRQLFVNYIQIMKERRPDYKDWPAEKLDRCSLGMWGFGMTFAFAHSVPKASLPLLWSEGEVTWRGATVSKWTPLFPNVI</sequence>
<organism evidence="2 3">
    <name type="scientific">Paraburkholderia terricola</name>
    <dbReference type="NCBI Taxonomy" id="169427"/>
    <lineage>
        <taxon>Bacteria</taxon>
        <taxon>Pseudomonadati</taxon>
        <taxon>Pseudomonadota</taxon>
        <taxon>Betaproteobacteria</taxon>
        <taxon>Burkholderiales</taxon>
        <taxon>Burkholderiaceae</taxon>
        <taxon>Paraburkholderia</taxon>
    </lineage>
</organism>
<protein>
    <recommendedName>
        <fullName evidence="1">PRTase-CE domain-containing protein</fullName>
    </recommendedName>
</protein>
<proteinExistence type="predicted"/>
<feature type="domain" description="PRTase-CE" evidence="1">
    <location>
        <begin position="352"/>
        <end position="449"/>
    </location>
</feature>